<comment type="caution">
    <text evidence="1">The sequence shown here is derived from an EMBL/GenBank/DDBJ whole genome shotgun (WGS) entry which is preliminary data.</text>
</comment>
<gene>
    <name evidence="1" type="ORF">ACETRX_32930</name>
</gene>
<reference evidence="1 2" key="1">
    <citation type="submission" date="2024-09" db="EMBL/GenBank/DDBJ databases">
        <title>Description of Labrys sedimenti sp. nov., isolated from a diclofenac-degrading enrichment culture, and genome-based reclassification of Labrys portucalensis as a later heterotypic synonym of Labrys neptuniae.</title>
        <authorList>
            <person name="Tancsics A."/>
            <person name="Csepanyi A."/>
        </authorList>
    </citation>
    <scope>NUCLEOTIDE SEQUENCE [LARGE SCALE GENOMIC DNA]</scope>
    <source>
        <strain evidence="1 2">LMG 23412</strain>
    </source>
</reference>
<accession>A0ABV6ZQQ3</accession>
<proteinExistence type="predicted"/>
<protein>
    <submittedName>
        <fullName evidence="1">Uncharacterized protein</fullName>
    </submittedName>
</protein>
<dbReference type="RefSeq" id="WP_394315148.1">
    <property type="nucleotide sequence ID" value="NZ_JBHGPK010000033.1"/>
</dbReference>
<evidence type="ECO:0000313" key="2">
    <source>
        <dbReference type="Proteomes" id="UP001595190"/>
    </source>
</evidence>
<dbReference type="Proteomes" id="UP001595190">
    <property type="component" value="Unassembled WGS sequence"/>
</dbReference>
<organism evidence="1 2">
    <name type="scientific">Labrys neptuniae</name>
    <dbReference type="NCBI Taxonomy" id="376174"/>
    <lineage>
        <taxon>Bacteria</taxon>
        <taxon>Pseudomonadati</taxon>
        <taxon>Pseudomonadota</taxon>
        <taxon>Alphaproteobacteria</taxon>
        <taxon>Hyphomicrobiales</taxon>
        <taxon>Xanthobacteraceae</taxon>
        <taxon>Labrys</taxon>
    </lineage>
</organism>
<name>A0ABV6ZQQ3_9HYPH</name>
<dbReference type="EMBL" id="JBHGPK010000033">
    <property type="protein sequence ID" value="MFC2254466.1"/>
    <property type="molecule type" value="Genomic_DNA"/>
</dbReference>
<evidence type="ECO:0000313" key="1">
    <source>
        <dbReference type="EMBL" id="MFC2254466.1"/>
    </source>
</evidence>
<sequence length="79" mass="9121">MRRVLFKSPFDDGSDKAIANWENEGGAMRVAPDRLSLQVQRDLLEQEIFQAILTRDLDDEGAFRPFHSFPWAIRTTVVE</sequence>